<dbReference type="AlphaFoldDB" id="A0A543J7K4"/>
<gene>
    <name evidence="4" type="ORF">FHX81_1094</name>
</gene>
<sequence>MRTRVGIVGAGPAGLVLSHLLAERGIDSVVVETRSREAIERTIRAGVLEQGTVELLTAMGVGARAVAEGARHEGIELRFGGRGHRIDFTGLTGRAVWLYPQHEVLKDLIAARLASGADLRFGATDVELRGITSDEPVLSFTDADGTPVHLRCDVIAGCDGSSGISRRAIPDAVRTDYFRAYPFGWFGILAEAPPSAKELVYAHSERGFALISTRTPQVQRMYFQCDPHERAEDWSDDRIWAELNARVAGDGFSLAEGRIFDRGVIPMRSYVCEPMRHGRLFLAGDAAHVVPPTGAKGLNLAVADVVVLARALEEHFATGATEPLDAYGPTASRRVWRAQHFSWWMTSMLHTDPAGTPFDLKRQLGELELVTSGTAAATHLAEAYTGWPLG</sequence>
<dbReference type="InterPro" id="IPR036188">
    <property type="entry name" value="FAD/NAD-bd_sf"/>
</dbReference>
<keyword evidence="2" id="KW-0274">FAD</keyword>
<name>A0A543J7K4_9PSEU</name>
<dbReference type="GO" id="GO:0071949">
    <property type="term" value="F:FAD binding"/>
    <property type="evidence" value="ECO:0007669"/>
    <property type="project" value="InterPro"/>
</dbReference>
<dbReference type="PRINTS" id="PR00420">
    <property type="entry name" value="RNGMNOXGNASE"/>
</dbReference>
<dbReference type="OrthoDB" id="9791689at2"/>
<dbReference type="PANTHER" id="PTHR43004:SF3">
    <property type="entry name" value="P-HYDROXYBENZOATE HYDROXYLASE"/>
    <property type="match status" value="1"/>
</dbReference>
<evidence type="ECO:0000313" key="4">
    <source>
        <dbReference type="EMBL" id="TQM78813.1"/>
    </source>
</evidence>
<keyword evidence="4" id="KW-0560">Oxidoreductase</keyword>
<dbReference type="Gene3D" id="3.30.9.10">
    <property type="entry name" value="D-Amino Acid Oxidase, subunit A, domain 2"/>
    <property type="match status" value="1"/>
</dbReference>
<reference evidence="4 5" key="1">
    <citation type="submission" date="2019-06" db="EMBL/GenBank/DDBJ databases">
        <title>Sequencing the genomes of 1000 actinobacteria strains.</title>
        <authorList>
            <person name="Klenk H.-P."/>
        </authorList>
    </citation>
    <scope>NUCLEOTIDE SEQUENCE [LARGE SCALE GENOMIC DNA]</scope>
    <source>
        <strain evidence="4 5">DSM 45456</strain>
    </source>
</reference>
<dbReference type="Gene3D" id="3.50.50.60">
    <property type="entry name" value="FAD/NAD(P)-binding domain"/>
    <property type="match status" value="1"/>
</dbReference>
<evidence type="ECO:0000256" key="2">
    <source>
        <dbReference type="ARBA" id="ARBA00022827"/>
    </source>
</evidence>
<keyword evidence="4" id="KW-0503">Monooxygenase</keyword>
<comment type="caution">
    <text evidence="4">The sequence shown here is derived from an EMBL/GenBank/DDBJ whole genome shotgun (WGS) entry which is preliminary data.</text>
</comment>
<dbReference type="SUPFAM" id="SSF54373">
    <property type="entry name" value="FAD-linked reductases, C-terminal domain"/>
    <property type="match status" value="1"/>
</dbReference>
<evidence type="ECO:0000313" key="5">
    <source>
        <dbReference type="Proteomes" id="UP000316628"/>
    </source>
</evidence>
<dbReference type="InterPro" id="IPR050641">
    <property type="entry name" value="RIFMO-like"/>
</dbReference>
<feature type="domain" description="FAD-binding" evidence="3">
    <location>
        <begin position="2"/>
        <end position="341"/>
    </location>
</feature>
<evidence type="ECO:0000259" key="3">
    <source>
        <dbReference type="Pfam" id="PF01494"/>
    </source>
</evidence>
<dbReference type="EMBL" id="VFPP01000001">
    <property type="protein sequence ID" value="TQM78813.1"/>
    <property type="molecule type" value="Genomic_DNA"/>
</dbReference>
<dbReference type="GO" id="GO:0016709">
    <property type="term" value="F:oxidoreductase activity, acting on paired donors, with incorporation or reduction of molecular oxygen, NAD(P)H as one donor, and incorporation of one atom of oxygen"/>
    <property type="evidence" value="ECO:0007669"/>
    <property type="project" value="UniProtKB-ARBA"/>
</dbReference>
<organism evidence="4 5">
    <name type="scientific">Saccharothrix saharensis</name>
    <dbReference type="NCBI Taxonomy" id="571190"/>
    <lineage>
        <taxon>Bacteria</taxon>
        <taxon>Bacillati</taxon>
        <taxon>Actinomycetota</taxon>
        <taxon>Actinomycetes</taxon>
        <taxon>Pseudonocardiales</taxon>
        <taxon>Pseudonocardiaceae</taxon>
        <taxon>Saccharothrix</taxon>
    </lineage>
</organism>
<keyword evidence="5" id="KW-1185">Reference proteome</keyword>
<evidence type="ECO:0000256" key="1">
    <source>
        <dbReference type="ARBA" id="ARBA00022630"/>
    </source>
</evidence>
<accession>A0A543J7K4</accession>
<dbReference type="InterPro" id="IPR002938">
    <property type="entry name" value="FAD-bd"/>
</dbReference>
<dbReference type="Pfam" id="PF01494">
    <property type="entry name" value="FAD_binding_3"/>
    <property type="match status" value="1"/>
</dbReference>
<protein>
    <submittedName>
        <fullName evidence="4">p-hydroxybenzoate 3-monooxygenase</fullName>
    </submittedName>
</protein>
<dbReference type="SUPFAM" id="SSF51905">
    <property type="entry name" value="FAD/NAD(P)-binding domain"/>
    <property type="match status" value="1"/>
</dbReference>
<dbReference type="RefSeq" id="WP_141975624.1">
    <property type="nucleotide sequence ID" value="NZ_VFPP01000001.1"/>
</dbReference>
<dbReference type="Proteomes" id="UP000316628">
    <property type="component" value="Unassembled WGS sequence"/>
</dbReference>
<proteinExistence type="predicted"/>
<dbReference type="NCBIfam" id="NF006091">
    <property type="entry name" value="PRK08243.1"/>
    <property type="match status" value="1"/>
</dbReference>
<dbReference type="PANTHER" id="PTHR43004">
    <property type="entry name" value="TRK SYSTEM POTASSIUM UPTAKE PROTEIN"/>
    <property type="match status" value="1"/>
</dbReference>
<keyword evidence="1" id="KW-0285">Flavoprotein</keyword>